<comment type="similarity">
    <text evidence="1">Belongs to the YciI family.</text>
</comment>
<evidence type="ECO:0000259" key="2">
    <source>
        <dbReference type="Pfam" id="PF03795"/>
    </source>
</evidence>
<protein>
    <recommendedName>
        <fullName evidence="2">YCII-related domain-containing protein</fullName>
    </recommendedName>
</protein>
<organism evidence="3 4">
    <name type="scientific">Flexivirga oryzae</name>
    <dbReference type="NCBI Taxonomy" id="1794944"/>
    <lineage>
        <taxon>Bacteria</taxon>
        <taxon>Bacillati</taxon>
        <taxon>Actinomycetota</taxon>
        <taxon>Actinomycetes</taxon>
        <taxon>Micrococcales</taxon>
        <taxon>Dermacoccaceae</taxon>
        <taxon>Flexivirga</taxon>
    </lineage>
</organism>
<dbReference type="PANTHER" id="PTHR35174">
    <property type="entry name" value="BLL7171 PROTEIN-RELATED"/>
    <property type="match status" value="1"/>
</dbReference>
<evidence type="ECO:0000313" key="3">
    <source>
        <dbReference type="EMBL" id="MBB2894142.1"/>
    </source>
</evidence>
<dbReference type="AlphaFoldDB" id="A0A839NIB9"/>
<dbReference type="EMBL" id="JACHVQ010000004">
    <property type="protein sequence ID" value="MBB2894142.1"/>
    <property type="molecule type" value="Genomic_DNA"/>
</dbReference>
<evidence type="ECO:0000256" key="1">
    <source>
        <dbReference type="ARBA" id="ARBA00007689"/>
    </source>
</evidence>
<reference evidence="3 4" key="1">
    <citation type="submission" date="2020-08" db="EMBL/GenBank/DDBJ databases">
        <title>Sequencing the genomes of 1000 actinobacteria strains.</title>
        <authorList>
            <person name="Klenk H.-P."/>
        </authorList>
    </citation>
    <scope>NUCLEOTIDE SEQUENCE [LARGE SCALE GENOMIC DNA]</scope>
    <source>
        <strain evidence="3 4">DSM 105369</strain>
    </source>
</reference>
<dbReference type="Gene3D" id="3.30.70.1060">
    <property type="entry name" value="Dimeric alpha+beta barrel"/>
    <property type="match status" value="1"/>
</dbReference>
<proteinExistence type="inferred from homology"/>
<name>A0A839NIB9_9MICO</name>
<dbReference type="InterPro" id="IPR005545">
    <property type="entry name" value="YCII"/>
</dbReference>
<dbReference type="InterPro" id="IPR011008">
    <property type="entry name" value="Dimeric_a/b-barrel"/>
</dbReference>
<dbReference type="Proteomes" id="UP000559182">
    <property type="component" value="Unassembled WGS sequence"/>
</dbReference>
<comment type="caution">
    <text evidence="3">The sequence shown here is derived from an EMBL/GenBank/DDBJ whole genome shotgun (WGS) entry which is preliminary data.</text>
</comment>
<keyword evidence="4" id="KW-1185">Reference proteome</keyword>
<dbReference type="RefSeq" id="WP_183322586.1">
    <property type="nucleotide sequence ID" value="NZ_JACHVQ010000004.1"/>
</dbReference>
<dbReference type="Pfam" id="PF03795">
    <property type="entry name" value="YCII"/>
    <property type="match status" value="1"/>
</dbReference>
<gene>
    <name evidence="3" type="ORF">FHU39_004178</name>
</gene>
<dbReference type="SUPFAM" id="SSF54909">
    <property type="entry name" value="Dimeric alpha+beta barrel"/>
    <property type="match status" value="1"/>
</dbReference>
<feature type="domain" description="YCII-related" evidence="2">
    <location>
        <begin position="15"/>
        <end position="101"/>
    </location>
</feature>
<evidence type="ECO:0000313" key="4">
    <source>
        <dbReference type="Proteomes" id="UP000559182"/>
    </source>
</evidence>
<dbReference type="PANTHER" id="PTHR35174:SF3">
    <property type="entry name" value="BLL7171 PROTEIN"/>
    <property type="match status" value="1"/>
</dbReference>
<sequence>MTKYLILIAGTADEWNDADPSDRERWHQDHVAFGREVGSAILAGEALDGASTATTVRRRSGTVQLTDGPFAETAEQISGFYLVEASDLDQVVKWCTLLPEIYSLEIRPCIRIEGLTD</sequence>
<accession>A0A839NIB9</accession>